<protein>
    <submittedName>
        <fullName evidence="2">Putative secreted protein</fullName>
    </submittedName>
</protein>
<evidence type="ECO:0000256" key="1">
    <source>
        <dbReference type="SAM" id="SignalP"/>
    </source>
</evidence>
<dbReference type="AlphaFoldDB" id="A0A1B0GI00"/>
<evidence type="ECO:0000313" key="4">
    <source>
        <dbReference type="Proteomes" id="UP000092461"/>
    </source>
</evidence>
<proteinExistence type="predicted"/>
<feature type="chain" id="PRO_5044555674" evidence="1">
    <location>
        <begin position="19"/>
        <end position="145"/>
    </location>
</feature>
<evidence type="ECO:0000313" key="2">
    <source>
        <dbReference type="EMBL" id="MBC1173242.1"/>
    </source>
</evidence>
<accession>A0A1B0GI00</accession>
<reference evidence="2" key="2">
    <citation type="journal article" date="2020" name="BMC">
        <title>Leishmania infection induces a limited differential gene expression in the sand fly midgut.</title>
        <authorList>
            <person name="Coutinho-Abreu I.V."/>
            <person name="Serafim T.D."/>
            <person name="Meneses C."/>
            <person name="Kamhawi S."/>
            <person name="Oliveira F."/>
            <person name="Valenzuela J.G."/>
        </authorList>
    </citation>
    <scope>NUCLEOTIDE SEQUENCE</scope>
    <source>
        <strain evidence="2">Jacobina</strain>
        <tissue evidence="2">Midgut</tissue>
    </source>
</reference>
<dbReference type="VEuPathDB" id="VectorBase:LLOJ003273"/>
<organism evidence="3 4">
    <name type="scientific">Lutzomyia longipalpis</name>
    <name type="common">Sand fly</name>
    <dbReference type="NCBI Taxonomy" id="7200"/>
    <lineage>
        <taxon>Eukaryota</taxon>
        <taxon>Metazoa</taxon>
        <taxon>Ecdysozoa</taxon>
        <taxon>Arthropoda</taxon>
        <taxon>Hexapoda</taxon>
        <taxon>Insecta</taxon>
        <taxon>Pterygota</taxon>
        <taxon>Neoptera</taxon>
        <taxon>Endopterygota</taxon>
        <taxon>Diptera</taxon>
        <taxon>Nematocera</taxon>
        <taxon>Psychodoidea</taxon>
        <taxon>Psychodidae</taxon>
        <taxon>Lutzomyia</taxon>
        <taxon>Lutzomyia</taxon>
    </lineage>
</organism>
<keyword evidence="1" id="KW-0732">Signal</keyword>
<dbReference type="EMBL" id="GITU01004539">
    <property type="protein sequence ID" value="MBC1173242.1"/>
    <property type="molecule type" value="Transcribed_RNA"/>
</dbReference>
<evidence type="ECO:0000313" key="3">
    <source>
        <dbReference type="EnsemblMetazoa" id="LLOJ003273-PA"/>
    </source>
</evidence>
<name>A0A1B0GI00_LUTLO</name>
<feature type="signal peptide" evidence="1">
    <location>
        <begin position="1"/>
        <end position="18"/>
    </location>
</feature>
<dbReference type="EMBL" id="AJWK01010516">
    <property type="status" value="NOT_ANNOTATED_CDS"/>
    <property type="molecule type" value="Genomic_DNA"/>
</dbReference>
<keyword evidence="4" id="KW-1185">Reference proteome</keyword>
<reference evidence="3" key="3">
    <citation type="submission" date="2020-05" db="UniProtKB">
        <authorList>
            <consortium name="EnsemblMetazoa"/>
        </authorList>
    </citation>
    <scope>IDENTIFICATION</scope>
    <source>
        <strain evidence="3">Jacobina</strain>
    </source>
</reference>
<reference evidence="4" key="1">
    <citation type="submission" date="2012-05" db="EMBL/GenBank/DDBJ databases">
        <title>Whole Genome Assembly of Lutzomyia longipalpis.</title>
        <authorList>
            <person name="Richards S."/>
            <person name="Qu C."/>
            <person name="Dillon R."/>
            <person name="Worley K."/>
            <person name="Scherer S."/>
            <person name="Batterton M."/>
            <person name="Taylor A."/>
            <person name="Hawes A."/>
            <person name="Hernandez B."/>
            <person name="Kovar C."/>
            <person name="Mandapat C."/>
            <person name="Pham C."/>
            <person name="Qu C."/>
            <person name="Jing C."/>
            <person name="Bess C."/>
            <person name="Bandaranaike D."/>
            <person name="Ngo D."/>
            <person name="Ongeri F."/>
            <person name="Arias F."/>
            <person name="Lara F."/>
            <person name="Weissenberger G."/>
            <person name="Kamau G."/>
            <person name="Han H."/>
            <person name="Shen H."/>
            <person name="Dinh H."/>
            <person name="Khalil I."/>
            <person name="Jones J."/>
            <person name="Shafer J."/>
            <person name="Jayaseelan J."/>
            <person name="Quiroz J."/>
            <person name="Blankenburg K."/>
            <person name="Nguyen L."/>
            <person name="Jackson L."/>
            <person name="Francisco L."/>
            <person name="Tang L.-Y."/>
            <person name="Pu L.-L."/>
            <person name="Perales L."/>
            <person name="Lorensuhewa L."/>
            <person name="Munidasa M."/>
            <person name="Coyle M."/>
            <person name="Taylor M."/>
            <person name="Puazo M."/>
            <person name="Firestine M."/>
            <person name="Scheel M."/>
            <person name="Javaid M."/>
            <person name="Wang M."/>
            <person name="Li M."/>
            <person name="Tabassum N."/>
            <person name="Saada N."/>
            <person name="Osuji N."/>
            <person name="Aqrawi P."/>
            <person name="Fu Q."/>
            <person name="Thornton R."/>
            <person name="Raj R."/>
            <person name="Goodspeed R."/>
            <person name="Mata R."/>
            <person name="Najjar R."/>
            <person name="Gubbala S."/>
            <person name="Lee S."/>
            <person name="Denson S."/>
            <person name="Patil S."/>
            <person name="Macmil S."/>
            <person name="Qi S."/>
            <person name="Matskevitch T."/>
            <person name="Palculict T."/>
            <person name="Mathew T."/>
            <person name="Vee V."/>
            <person name="Velamala V."/>
            <person name="Korchina V."/>
            <person name="Cai W."/>
            <person name="Liu W."/>
            <person name="Dai W."/>
            <person name="Zou X."/>
            <person name="Zhu Y."/>
            <person name="Zhang Y."/>
            <person name="Wu Y.-Q."/>
            <person name="Xin Y."/>
            <person name="Nazarath L."/>
            <person name="Kovar C."/>
            <person name="Han Y."/>
            <person name="Muzny D."/>
            <person name="Gibbs R."/>
        </authorList>
    </citation>
    <scope>NUCLEOTIDE SEQUENCE [LARGE SCALE GENOMIC DNA]</scope>
    <source>
        <strain evidence="4">Jacobina</strain>
    </source>
</reference>
<dbReference type="Proteomes" id="UP000092461">
    <property type="component" value="Unassembled WGS sequence"/>
</dbReference>
<dbReference type="EnsemblMetazoa" id="LLOJ003273-RA">
    <property type="protein sequence ID" value="LLOJ003273-PA"/>
    <property type="gene ID" value="LLOJ003273"/>
</dbReference>
<sequence length="145" mass="16306">MRILVVLFAACVITQNAGNPIMEELNEDPTISINNANQTIDATGDIAEDPATPVQAVEDINQDYSQINQNLLSELLKLIQSLSKLTSEKLFDFLRNLWRIGNKIYKNSFDSYKKCEALCKDIPDRICKQKGILSGFACVKRKNKP</sequence>